<sequence length="268" mass="30816">MINAFQVFPAARAQCCTASSRVQRMKRIKRRSKEKGGKQDQEENEEGETEKQGTPPHTKHPSQKERVGKAKAKKTEGNREESRVTTRTAPHQLVRLHIKTINQSKPMHDQRPSYIVWSCQPRRREHIKKQKRRKKRTRETEESEQESRAEQDGYMHRTPPLSRPSQDNQQRRRPLHFLRPSYSHSVLLGTGTEARAQCCAAGSWVPAEAGGAKRKPKQEKGEKIEGEAKGEAKKEEKSKENKRAKNQRAEKLLTQHKSSDPHPPLPLP</sequence>
<feature type="compositionally biased region" description="Basic residues" evidence="1">
    <location>
        <begin position="121"/>
        <end position="137"/>
    </location>
</feature>
<dbReference type="InParanoid" id="A0A409W9I6"/>
<keyword evidence="3" id="KW-1185">Reference proteome</keyword>
<reference evidence="2 3" key="1">
    <citation type="journal article" date="2018" name="Evol. Lett.">
        <title>Horizontal gene cluster transfer increased hallucinogenic mushroom diversity.</title>
        <authorList>
            <person name="Reynolds H.T."/>
            <person name="Vijayakumar V."/>
            <person name="Gluck-Thaler E."/>
            <person name="Korotkin H.B."/>
            <person name="Matheny P.B."/>
            <person name="Slot J.C."/>
        </authorList>
    </citation>
    <scope>NUCLEOTIDE SEQUENCE [LARGE SCALE GENOMIC DNA]</scope>
    <source>
        <strain evidence="2 3">SRW20</strain>
    </source>
</reference>
<evidence type="ECO:0000313" key="2">
    <source>
        <dbReference type="EMBL" id="PPQ75154.1"/>
    </source>
</evidence>
<feature type="compositionally biased region" description="Basic residues" evidence="1">
    <location>
        <begin position="23"/>
        <end position="33"/>
    </location>
</feature>
<dbReference type="EMBL" id="NHYE01005284">
    <property type="protein sequence ID" value="PPQ75154.1"/>
    <property type="molecule type" value="Genomic_DNA"/>
</dbReference>
<protein>
    <submittedName>
        <fullName evidence="2">Uncharacterized protein</fullName>
    </submittedName>
</protein>
<dbReference type="AlphaFoldDB" id="A0A409W9I6"/>
<gene>
    <name evidence="2" type="ORF">CVT26_012191</name>
</gene>
<evidence type="ECO:0000256" key="1">
    <source>
        <dbReference type="SAM" id="MobiDB-lite"/>
    </source>
</evidence>
<feature type="region of interest" description="Disordered" evidence="1">
    <location>
        <begin position="203"/>
        <end position="268"/>
    </location>
</feature>
<comment type="caution">
    <text evidence="2">The sequence shown here is derived from an EMBL/GenBank/DDBJ whole genome shotgun (WGS) entry which is preliminary data.</text>
</comment>
<organism evidence="2 3">
    <name type="scientific">Gymnopilus dilepis</name>
    <dbReference type="NCBI Taxonomy" id="231916"/>
    <lineage>
        <taxon>Eukaryota</taxon>
        <taxon>Fungi</taxon>
        <taxon>Dikarya</taxon>
        <taxon>Basidiomycota</taxon>
        <taxon>Agaricomycotina</taxon>
        <taxon>Agaricomycetes</taxon>
        <taxon>Agaricomycetidae</taxon>
        <taxon>Agaricales</taxon>
        <taxon>Agaricineae</taxon>
        <taxon>Hymenogastraceae</taxon>
        <taxon>Gymnopilus</taxon>
    </lineage>
</organism>
<evidence type="ECO:0000313" key="3">
    <source>
        <dbReference type="Proteomes" id="UP000284706"/>
    </source>
</evidence>
<feature type="compositionally biased region" description="Basic and acidic residues" evidence="1">
    <location>
        <begin position="62"/>
        <end position="84"/>
    </location>
</feature>
<dbReference type="Proteomes" id="UP000284706">
    <property type="component" value="Unassembled WGS sequence"/>
</dbReference>
<accession>A0A409W9I6</accession>
<proteinExistence type="predicted"/>
<feature type="compositionally biased region" description="Basic and acidic residues" evidence="1">
    <location>
        <begin position="145"/>
        <end position="155"/>
    </location>
</feature>
<feature type="compositionally biased region" description="Basic and acidic residues" evidence="1">
    <location>
        <begin position="218"/>
        <end position="260"/>
    </location>
</feature>
<feature type="region of interest" description="Disordered" evidence="1">
    <location>
        <begin position="16"/>
        <end position="171"/>
    </location>
</feature>
<name>A0A409W9I6_9AGAR</name>